<name>A0ABV6U2Z3_9ACTN</name>
<dbReference type="Gene3D" id="1.10.132.100">
    <property type="match status" value="1"/>
</dbReference>
<dbReference type="Pfam" id="PF09481">
    <property type="entry name" value="CRISPR_Cse1"/>
    <property type="match status" value="1"/>
</dbReference>
<gene>
    <name evidence="2" type="primary">casA</name>
    <name evidence="2" type="synonym">cse1</name>
    <name evidence="2" type="ORF">ACFHYQ_08725</name>
</gene>
<comment type="caution">
    <text evidence="2">The sequence shown here is derived from an EMBL/GenBank/DDBJ whole genome shotgun (WGS) entry which is preliminary data.</text>
</comment>
<dbReference type="CDD" id="cd09729">
    <property type="entry name" value="Cse1_I-E"/>
    <property type="match status" value="1"/>
</dbReference>
<organism evidence="2 3">
    <name type="scientific">Sphaerimonospora cavernae</name>
    <dbReference type="NCBI Taxonomy" id="1740611"/>
    <lineage>
        <taxon>Bacteria</taxon>
        <taxon>Bacillati</taxon>
        <taxon>Actinomycetota</taxon>
        <taxon>Actinomycetes</taxon>
        <taxon>Streptosporangiales</taxon>
        <taxon>Streptosporangiaceae</taxon>
        <taxon>Sphaerimonospora</taxon>
    </lineage>
</organism>
<dbReference type="InterPro" id="IPR013381">
    <property type="entry name" value="CRISPR-assoc_prot_Cse1"/>
</dbReference>
<proteinExistence type="predicted"/>
<accession>A0ABV6U2Z3</accession>
<feature type="region of interest" description="Disordered" evidence="1">
    <location>
        <begin position="213"/>
        <end position="245"/>
    </location>
</feature>
<keyword evidence="3" id="KW-1185">Reference proteome</keyword>
<protein>
    <submittedName>
        <fullName evidence="2">Type I-E CRISPR-associated protein Cse1/CasA</fullName>
    </submittedName>
</protein>
<dbReference type="Proteomes" id="UP001589870">
    <property type="component" value="Unassembled WGS sequence"/>
</dbReference>
<dbReference type="NCBIfam" id="TIGR02547">
    <property type="entry name" value="casA_cse1"/>
    <property type="match status" value="1"/>
</dbReference>
<evidence type="ECO:0000313" key="2">
    <source>
        <dbReference type="EMBL" id="MFC0862379.1"/>
    </source>
</evidence>
<sequence length="533" mass="59394">MTLDKGKVNATFDLVAERWLPVERVDGSSDCLGLRQLLLEARDIRRLSAETPTVTAALYRLVLAFAHRAYGPADSRAWVTLWDGKFAQEPLVSYLSQHPGRFDLFDPEWPFLQCPALATGKPTGAAKLVPSRSVGNNATLFDHTTARDRVTLEPAEAARWLMTVHAYDPGGLKTPYRKVKSSERAPANLFGMVLVEGTTLHETLLLNMPIYKPEHEQPEPTSPEDRPLWEVNEPPNPEPDERSPLGWTDLLTWPSRRVLLLPYDDGTGVVVDKVVITPGTRLRGDLADIELLAAFRRPPRKARQKKREDFRAVRLDGRRGIWRHTEAFLLAGDEDTRRRPRALGHIADLVESETIPEETVYTIRVFGQQLGSKGAVVESWAEEAVSAPVALLRARHAPVGPIIGHAVDLADQAGGALRDMDRDFCTAMQAEPGVGIDLPYWAQLPQPFDEFLRKLAEARRNGQPETDAIQGWVRAVRKAATAVADRWAYGSPRKGRNLSEAGKQFGKFTGVLHHLTEVFVAKVMNYVEEEVSS</sequence>
<evidence type="ECO:0000313" key="3">
    <source>
        <dbReference type="Proteomes" id="UP001589870"/>
    </source>
</evidence>
<dbReference type="EMBL" id="JBHMQT010000013">
    <property type="protein sequence ID" value="MFC0862379.1"/>
    <property type="molecule type" value="Genomic_DNA"/>
</dbReference>
<dbReference type="RefSeq" id="WP_394300593.1">
    <property type="nucleotide sequence ID" value="NZ_JBHMQT010000013.1"/>
</dbReference>
<feature type="compositionally biased region" description="Basic and acidic residues" evidence="1">
    <location>
        <begin position="213"/>
        <end position="228"/>
    </location>
</feature>
<evidence type="ECO:0000256" key="1">
    <source>
        <dbReference type="SAM" id="MobiDB-lite"/>
    </source>
</evidence>
<reference evidence="2 3" key="1">
    <citation type="submission" date="2024-09" db="EMBL/GenBank/DDBJ databases">
        <authorList>
            <person name="Sun Q."/>
            <person name="Mori K."/>
        </authorList>
    </citation>
    <scope>NUCLEOTIDE SEQUENCE [LARGE SCALE GENOMIC DNA]</scope>
    <source>
        <strain evidence="2 3">TBRC 1851</strain>
    </source>
</reference>